<comment type="caution">
    <text evidence="2">The sequence shown here is derived from an EMBL/GenBank/DDBJ whole genome shotgun (WGS) entry which is preliminary data.</text>
</comment>
<feature type="domain" description="RNase H type-1" evidence="1">
    <location>
        <begin position="386"/>
        <end position="456"/>
    </location>
</feature>
<keyword evidence="3" id="KW-1185">Reference proteome</keyword>
<dbReference type="CDD" id="cd06222">
    <property type="entry name" value="RNase_H_like"/>
    <property type="match status" value="1"/>
</dbReference>
<dbReference type="Proteomes" id="UP000631114">
    <property type="component" value="Unassembled WGS sequence"/>
</dbReference>
<dbReference type="InterPro" id="IPR053151">
    <property type="entry name" value="RNase_H-like"/>
</dbReference>
<organism evidence="2 3">
    <name type="scientific">Coptis chinensis</name>
    <dbReference type="NCBI Taxonomy" id="261450"/>
    <lineage>
        <taxon>Eukaryota</taxon>
        <taxon>Viridiplantae</taxon>
        <taxon>Streptophyta</taxon>
        <taxon>Embryophyta</taxon>
        <taxon>Tracheophyta</taxon>
        <taxon>Spermatophyta</taxon>
        <taxon>Magnoliopsida</taxon>
        <taxon>Ranunculales</taxon>
        <taxon>Ranunculaceae</taxon>
        <taxon>Coptidoideae</taxon>
        <taxon>Coptis</taxon>
    </lineage>
</organism>
<dbReference type="InterPro" id="IPR036397">
    <property type="entry name" value="RNaseH_sf"/>
</dbReference>
<gene>
    <name evidence="2" type="ORF">IFM89_039404</name>
</gene>
<protein>
    <recommendedName>
        <fullName evidence="1">RNase H type-1 domain-containing protein</fullName>
    </recommendedName>
</protein>
<dbReference type="InterPro" id="IPR044730">
    <property type="entry name" value="RNase_H-like_dom_plant"/>
</dbReference>
<evidence type="ECO:0000313" key="3">
    <source>
        <dbReference type="Proteomes" id="UP000631114"/>
    </source>
</evidence>
<feature type="domain" description="RNase H type-1" evidence="1">
    <location>
        <begin position="310"/>
        <end position="381"/>
    </location>
</feature>
<dbReference type="SUPFAM" id="SSF53098">
    <property type="entry name" value="Ribonuclease H-like"/>
    <property type="match status" value="2"/>
</dbReference>
<reference evidence="2 3" key="1">
    <citation type="submission" date="2020-10" db="EMBL/GenBank/DDBJ databases">
        <title>The Coptis chinensis genome and diversification of protoberbering-type alkaloids.</title>
        <authorList>
            <person name="Wang B."/>
            <person name="Shu S."/>
            <person name="Song C."/>
            <person name="Liu Y."/>
        </authorList>
    </citation>
    <scope>NUCLEOTIDE SEQUENCE [LARGE SCALE GENOMIC DNA]</scope>
    <source>
        <strain evidence="2">HL-2020</strain>
        <tissue evidence="2">Leaf</tissue>
    </source>
</reference>
<accession>A0A835M6A0</accession>
<name>A0A835M6A0_9MAGN</name>
<sequence length="513" mass="56746">MAKGVAYSIGDGRTVDFWKDPWVPFGNNIIAPGDWVDERVDGIYKVQDALLDFGDWNLEVLNLLPPPLKEAILSLKPITTAHDKLIWSPDKKGLFSAKSAYQLSVNLKSNVGQSSNPIWIKTCTRCGSYLSQLGSNFSSGRSSLTTFPQTKISPNTTLILTPCVAFCGNTLEDSNHIFFQCSRSRMIWYSSLLNLKVDTNEFDPGDWLQNCLSLSEKDSPTSSSYVTLFIAILDSIWQARNNMLFRHLNTTPQAILQHAYVTNENWYKAFNTGLKKVIGSSIEDKSLGSTLSRRKDCVWIHPPPGWVKVNFDAAFIAQTNIAHLAVVVRNNKGEPVGACVSRTNACSAAEAEALALELATQYAKQKDWKAIILEGDAKGVLDVKLNTDGSALGAPGPAGSGCVFRGEDGNFLFGAALPILVADAMVAEFPAVWIGLKAALCLNFRKIIIETDSKEVNFVAEAFRDDVNENRFISLPSLCSAWWMRPPQFVVNSLNRDMQWRHLIFALFSVFRS</sequence>
<dbReference type="Gene3D" id="3.30.420.10">
    <property type="entry name" value="Ribonuclease H-like superfamily/Ribonuclease H"/>
    <property type="match status" value="2"/>
</dbReference>
<dbReference type="AlphaFoldDB" id="A0A835M6A0"/>
<evidence type="ECO:0000313" key="2">
    <source>
        <dbReference type="EMBL" id="KAF9618007.1"/>
    </source>
</evidence>
<evidence type="ECO:0000259" key="1">
    <source>
        <dbReference type="Pfam" id="PF13456"/>
    </source>
</evidence>
<dbReference type="GO" id="GO:0003676">
    <property type="term" value="F:nucleic acid binding"/>
    <property type="evidence" value="ECO:0007669"/>
    <property type="project" value="InterPro"/>
</dbReference>
<proteinExistence type="predicted"/>
<dbReference type="EMBL" id="JADFTS010000003">
    <property type="protein sequence ID" value="KAF9618007.1"/>
    <property type="molecule type" value="Genomic_DNA"/>
</dbReference>
<dbReference type="PANTHER" id="PTHR47723:SF21">
    <property type="entry name" value="POLYNUCLEOTIDYL TRANSFERASE, RIBONUCLEASE H-LIKE SUPERFAMILY PROTEIN"/>
    <property type="match status" value="1"/>
</dbReference>
<dbReference type="InterPro" id="IPR002156">
    <property type="entry name" value="RNaseH_domain"/>
</dbReference>
<dbReference type="Pfam" id="PF13456">
    <property type="entry name" value="RVT_3"/>
    <property type="match status" value="2"/>
</dbReference>
<dbReference type="PANTHER" id="PTHR47723">
    <property type="entry name" value="OS05G0353850 PROTEIN"/>
    <property type="match status" value="1"/>
</dbReference>
<dbReference type="OrthoDB" id="1749524at2759"/>
<dbReference type="GO" id="GO:0004523">
    <property type="term" value="F:RNA-DNA hybrid ribonuclease activity"/>
    <property type="evidence" value="ECO:0007669"/>
    <property type="project" value="InterPro"/>
</dbReference>
<dbReference type="InterPro" id="IPR012337">
    <property type="entry name" value="RNaseH-like_sf"/>
</dbReference>